<feature type="domain" description="Gfo/Idh/MocA-like oxidoreductase C-terminal" evidence="3">
    <location>
        <begin position="139"/>
        <end position="332"/>
    </location>
</feature>
<dbReference type="InterPro" id="IPR000683">
    <property type="entry name" value="Gfo/Idh/MocA-like_OxRdtase_N"/>
</dbReference>
<organism evidence="4 5">
    <name type="scientific">Anaerobacillus arseniciselenatis</name>
    <dbReference type="NCBI Taxonomy" id="85682"/>
    <lineage>
        <taxon>Bacteria</taxon>
        <taxon>Bacillati</taxon>
        <taxon>Bacillota</taxon>
        <taxon>Bacilli</taxon>
        <taxon>Bacillales</taxon>
        <taxon>Bacillaceae</taxon>
        <taxon>Anaerobacillus</taxon>
    </lineage>
</organism>
<accession>A0A1S2LIB3</accession>
<dbReference type="SUPFAM" id="SSF51735">
    <property type="entry name" value="NAD(P)-binding Rossmann-fold domains"/>
    <property type="match status" value="1"/>
</dbReference>
<evidence type="ECO:0000259" key="3">
    <source>
        <dbReference type="Pfam" id="PF02894"/>
    </source>
</evidence>
<comment type="caution">
    <text evidence="4">The sequence shown here is derived from an EMBL/GenBank/DDBJ whole genome shotgun (WGS) entry which is preliminary data.</text>
</comment>
<dbReference type="SUPFAM" id="SSF55347">
    <property type="entry name" value="Glyceraldehyde-3-phosphate dehydrogenase-like, C-terminal domain"/>
    <property type="match status" value="1"/>
</dbReference>
<dbReference type="InterPro" id="IPR051450">
    <property type="entry name" value="Gfo/Idh/MocA_Oxidoreductases"/>
</dbReference>
<dbReference type="InterPro" id="IPR004104">
    <property type="entry name" value="Gfo/Idh/MocA-like_OxRdtase_C"/>
</dbReference>
<dbReference type="Gene3D" id="3.40.50.720">
    <property type="entry name" value="NAD(P)-binding Rossmann-like Domain"/>
    <property type="match status" value="1"/>
</dbReference>
<dbReference type="Gene3D" id="3.30.360.10">
    <property type="entry name" value="Dihydrodipicolinate Reductase, domain 2"/>
    <property type="match status" value="1"/>
</dbReference>
<dbReference type="AlphaFoldDB" id="A0A1S2LIB3"/>
<evidence type="ECO:0008006" key="6">
    <source>
        <dbReference type="Google" id="ProtNLM"/>
    </source>
</evidence>
<dbReference type="Pfam" id="PF01408">
    <property type="entry name" value="GFO_IDH_MocA"/>
    <property type="match status" value="1"/>
</dbReference>
<evidence type="ECO:0000313" key="4">
    <source>
        <dbReference type="EMBL" id="OIJ12269.1"/>
    </source>
</evidence>
<proteinExistence type="inferred from homology"/>
<reference evidence="4 5" key="1">
    <citation type="submission" date="2016-10" db="EMBL/GenBank/DDBJ databases">
        <title>Draft genome sequences of four alkaliphilic bacteria belonging to the Anaerobacillus genus.</title>
        <authorList>
            <person name="Bassil N.M."/>
            <person name="Lloyd J.R."/>
        </authorList>
    </citation>
    <scope>NUCLEOTIDE SEQUENCE [LARGE SCALE GENOMIC DNA]</scope>
    <source>
        <strain evidence="4 5">DSM 15340</strain>
    </source>
</reference>
<evidence type="ECO:0000256" key="1">
    <source>
        <dbReference type="ARBA" id="ARBA00010928"/>
    </source>
</evidence>
<sequence length="430" mass="49266">MMETTVAVIGAGNRGNLYSDFAKLYPEKMRVVAVAEPDEERRDQFVQKHQIHSNNIYATYDALLEKEKFCDAVIVATQDNEHFQPVMQALNKGYHVLVEKPMSPSIDECYAMVRKSKQNNKLLLLAYVLRYTPFFQRIKQLIDEHAIGDVRHISIDMNVAYWHQAHSFVRGNWRNLASSSPMILAKACHDFDIIHYLIDSRCQKISSFGELTHFRKENAPSQFIMRCLDRCHIEKDCPYSAEKIYLQNNIEWPVNTITNDLSIEARLKAIETGPYGRCVYHCDNDVVDHQIVNMQFNNKSTATITMSGFTDKLERYVRLLGTHGEISGEFSSNQISLKPFGKKEMIYQVNPATYGMHAGGDFGLMEQFCKQMTASVSSNDFYDSEDTILSHIYAHMAETSRLNGETVYTSEYIPKLAEAKGKRDITRATQ</sequence>
<dbReference type="OrthoDB" id="9781031at2"/>
<dbReference type="PANTHER" id="PTHR43377">
    <property type="entry name" value="BILIVERDIN REDUCTASE A"/>
    <property type="match status" value="1"/>
</dbReference>
<keyword evidence="5" id="KW-1185">Reference proteome</keyword>
<dbReference type="EMBL" id="MLQQ01000021">
    <property type="protein sequence ID" value="OIJ12269.1"/>
    <property type="molecule type" value="Genomic_DNA"/>
</dbReference>
<dbReference type="Proteomes" id="UP000180098">
    <property type="component" value="Unassembled WGS sequence"/>
</dbReference>
<evidence type="ECO:0000313" key="5">
    <source>
        <dbReference type="Proteomes" id="UP000180098"/>
    </source>
</evidence>
<name>A0A1S2LIB3_9BACI</name>
<feature type="domain" description="Gfo/Idh/MocA-like oxidoreductase N-terminal" evidence="2">
    <location>
        <begin position="5"/>
        <end position="125"/>
    </location>
</feature>
<gene>
    <name evidence="4" type="ORF">BKP35_10710</name>
</gene>
<dbReference type="InterPro" id="IPR036291">
    <property type="entry name" value="NAD(P)-bd_dom_sf"/>
</dbReference>
<comment type="similarity">
    <text evidence="1">Belongs to the Gfo/Idh/MocA family.</text>
</comment>
<protein>
    <recommendedName>
        <fullName evidence="6">Oxidoreductase</fullName>
    </recommendedName>
</protein>
<evidence type="ECO:0000259" key="2">
    <source>
        <dbReference type="Pfam" id="PF01408"/>
    </source>
</evidence>
<dbReference type="Pfam" id="PF02894">
    <property type="entry name" value="GFO_IDH_MocA_C"/>
    <property type="match status" value="1"/>
</dbReference>
<dbReference type="PANTHER" id="PTHR43377:SF2">
    <property type="entry name" value="BINDING ROSSMANN FOLD OXIDOREDUCTASE, PUTATIVE (AFU_ORTHOLOGUE AFUA_4G00560)-RELATED"/>
    <property type="match status" value="1"/>
</dbReference>
<dbReference type="GO" id="GO:0000166">
    <property type="term" value="F:nucleotide binding"/>
    <property type="evidence" value="ECO:0007669"/>
    <property type="project" value="InterPro"/>
</dbReference>
<dbReference type="RefSeq" id="WP_071313348.1">
    <property type="nucleotide sequence ID" value="NZ_MLQQ01000021.1"/>
</dbReference>